<reference evidence="1" key="1">
    <citation type="submission" date="2020-07" db="EMBL/GenBank/DDBJ databases">
        <title>Multicomponent nature underlies the extraordinary mechanical properties of spider dragline silk.</title>
        <authorList>
            <person name="Kono N."/>
            <person name="Nakamura H."/>
            <person name="Mori M."/>
            <person name="Yoshida Y."/>
            <person name="Ohtoshi R."/>
            <person name="Malay A.D."/>
            <person name="Moran D.A.P."/>
            <person name="Tomita M."/>
            <person name="Numata K."/>
            <person name="Arakawa K."/>
        </authorList>
    </citation>
    <scope>NUCLEOTIDE SEQUENCE</scope>
</reference>
<organism evidence="1 2">
    <name type="scientific">Trichonephila clavata</name>
    <name type="common">Joro spider</name>
    <name type="synonym">Nephila clavata</name>
    <dbReference type="NCBI Taxonomy" id="2740835"/>
    <lineage>
        <taxon>Eukaryota</taxon>
        <taxon>Metazoa</taxon>
        <taxon>Ecdysozoa</taxon>
        <taxon>Arthropoda</taxon>
        <taxon>Chelicerata</taxon>
        <taxon>Arachnida</taxon>
        <taxon>Araneae</taxon>
        <taxon>Araneomorphae</taxon>
        <taxon>Entelegynae</taxon>
        <taxon>Araneoidea</taxon>
        <taxon>Nephilidae</taxon>
        <taxon>Trichonephila</taxon>
    </lineage>
</organism>
<evidence type="ECO:0000313" key="2">
    <source>
        <dbReference type="Proteomes" id="UP000887116"/>
    </source>
</evidence>
<accession>A0A8X6GGU6</accession>
<dbReference type="EMBL" id="BMAO01015772">
    <property type="protein sequence ID" value="GFR04082.1"/>
    <property type="molecule type" value="Genomic_DNA"/>
</dbReference>
<gene>
    <name evidence="1" type="primary">AVEN_28881_1</name>
    <name evidence="1" type="ORF">TNCT_95611</name>
</gene>
<proteinExistence type="predicted"/>
<sequence>MCCSPVLFVGDMGKFHLPPTCSDQRQEQEKATASGRVCLRHPRLQLLIRLLHRNPAYRLRDAPISLSTGGRPSSG</sequence>
<keyword evidence="2" id="KW-1185">Reference proteome</keyword>
<evidence type="ECO:0000313" key="1">
    <source>
        <dbReference type="EMBL" id="GFR04082.1"/>
    </source>
</evidence>
<dbReference type="OrthoDB" id="10269171at2759"/>
<comment type="caution">
    <text evidence="1">The sequence shown here is derived from an EMBL/GenBank/DDBJ whole genome shotgun (WGS) entry which is preliminary data.</text>
</comment>
<dbReference type="Proteomes" id="UP000887116">
    <property type="component" value="Unassembled WGS sequence"/>
</dbReference>
<name>A0A8X6GGU6_TRICU</name>
<dbReference type="AlphaFoldDB" id="A0A8X6GGU6"/>
<protein>
    <submittedName>
        <fullName evidence="1">ANK_REP_REGION domain-containing protein</fullName>
    </submittedName>
</protein>